<evidence type="ECO:0000313" key="14">
    <source>
        <dbReference type="Proteomes" id="UP000262802"/>
    </source>
</evidence>
<keyword evidence="6" id="KW-0560">Oxidoreductase</keyword>
<dbReference type="Pfam" id="PF02628">
    <property type="entry name" value="COX15-CtaA"/>
    <property type="match status" value="2"/>
</dbReference>
<feature type="transmembrane region" description="Helical" evidence="12">
    <location>
        <begin position="115"/>
        <end position="137"/>
    </location>
</feature>
<feature type="transmembrane region" description="Helical" evidence="12">
    <location>
        <begin position="295"/>
        <end position="316"/>
    </location>
</feature>
<dbReference type="GO" id="GO:0006784">
    <property type="term" value="P:heme A biosynthetic process"/>
    <property type="evidence" value="ECO:0007669"/>
    <property type="project" value="InterPro"/>
</dbReference>
<feature type="transmembrane region" description="Helical" evidence="12">
    <location>
        <begin position="209"/>
        <end position="230"/>
    </location>
</feature>
<keyword evidence="7" id="KW-0408">Iron</keyword>
<feature type="transmembrane region" description="Helical" evidence="12">
    <location>
        <begin position="174"/>
        <end position="197"/>
    </location>
</feature>
<evidence type="ECO:0000256" key="6">
    <source>
        <dbReference type="ARBA" id="ARBA00023002"/>
    </source>
</evidence>
<keyword evidence="2" id="KW-1003">Cell membrane</keyword>
<evidence type="ECO:0000256" key="11">
    <source>
        <dbReference type="ARBA" id="ARBA00023444"/>
    </source>
</evidence>
<keyword evidence="4" id="KW-0479">Metal-binding</keyword>
<feature type="transmembrane region" description="Helical" evidence="12">
    <location>
        <begin position="144"/>
        <end position="162"/>
    </location>
</feature>
<dbReference type="Proteomes" id="UP000262802">
    <property type="component" value="Chromosome"/>
</dbReference>
<evidence type="ECO:0000256" key="8">
    <source>
        <dbReference type="ARBA" id="ARBA00023133"/>
    </source>
</evidence>
<evidence type="ECO:0000256" key="9">
    <source>
        <dbReference type="ARBA" id="ARBA00023136"/>
    </source>
</evidence>
<keyword evidence="9 12" id="KW-0472">Membrane</keyword>
<keyword evidence="8" id="KW-0350">Heme biosynthesis</keyword>
<feature type="transmembrane region" description="Helical" evidence="12">
    <location>
        <begin position="322"/>
        <end position="340"/>
    </location>
</feature>
<dbReference type="PANTHER" id="PTHR35457">
    <property type="entry name" value="HEME A SYNTHASE"/>
    <property type="match status" value="1"/>
</dbReference>
<organism evidence="13 14">
    <name type="scientific">Hymenobacter oligotrophus</name>
    <dbReference type="NCBI Taxonomy" id="2319843"/>
    <lineage>
        <taxon>Bacteria</taxon>
        <taxon>Pseudomonadati</taxon>
        <taxon>Bacteroidota</taxon>
        <taxon>Cytophagia</taxon>
        <taxon>Cytophagales</taxon>
        <taxon>Hymenobacteraceae</taxon>
        <taxon>Hymenobacter</taxon>
    </lineage>
</organism>
<comment type="subcellular location">
    <subcellularLocation>
        <location evidence="1">Membrane</location>
        <topology evidence="1">Multi-pass membrane protein</topology>
    </subcellularLocation>
</comment>
<dbReference type="InterPro" id="IPR003780">
    <property type="entry name" value="COX15/CtaA_fam"/>
</dbReference>
<feature type="transmembrane region" description="Helical" evidence="12">
    <location>
        <begin position="266"/>
        <end position="283"/>
    </location>
</feature>
<reference evidence="13 14" key="1">
    <citation type="submission" date="2018-09" db="EMBL/GenBank/DDBJ databases">
        <title>Hymenobacter medium sp. nov., isolated from R2A medium.</title>
        <authorList>
            <person name="Yingchao G."/>
        </authorList>
    </citation>
    <scope>NUCLEOTIDE SEQUENCE [LARGE SCALE GENOMIC DNA]</scope>
    <source>
        <strain evidence="14">sh-6</strain>
    </source>
</reference>
<feature type="transmembrane region" description="Helical" evidence="12">
    <location>
        <begin position="12"/>
        <end position="31"/>
    </location>
</feature>
<proteinExistence type="predicted"/>
<evidence type="ECO:0000256" key="10">
    <source>
        <dbReference type="ARBA" id="ARBA00023157"/>
    </source>
</evidence>
<evidence type="ECO:0000256" key="4">
    <source>
        <dbReference type="ARBA" id="ARBA00022723"/>
    </source>
</evidence>
<keyword evidence="5 12" id="KW-1133">Transmembrane helix</keyword>
<dbReference type="OrthoDB" id="1447144at2"/>
<gene>
    <name evidence="13" type="ORF">D3Y59_00380</name>
</gene>
<dbReference type="KEGG" id="hyh:D3Y59_00380"/>
<evidence type="ECO:0000256" key="3">
    <source>
        <dbReference type="ARBA" id="ARBA00022692"/>
    </source>
</evidence>
<dbReference type="AlphaFoldDB" id="A0A3B7QWF5"/>
<sequence length="359" mass="39609">MNTPAFERRFRFVATLTLVAVYILILVGGIVRSTGSGMGCPDWPKCFGQWVPPTHISQLPANYKEIYTAQRVAKNKRVAKTLESLGFAEVAANIFAHPNQYIETDFNPVKTWIEYLNRLTGVVIGFLIMLTMVAAWPYRKRDPLIFWAAFASFITVGVQGWLGSLVVSTNLLPVMVTIHMSLALVLVGLLIWAVVRASKVSTFAHKQPLGISVAILLSLLVALTFLQIVLGTQVREDIDMVAFGMNYLNRELWIAKLGGVFRFHRTFSAVLLIGNVYAAVRLFQTGIPSLAKMAYATLLVLVMEIIAGVTLAYFAMPAAAQPIHLTLGTLLFGVQFLALVQYQKLMQIPQASPHTVVVA</sequence>
<evidence type="ECO:0000256" key="7">
    <source>
        <dbReference type="ARBA" id="ARBA00023004"/>
    </source>
</evidence>
<accession>A0A3B7QWF5</accession>
<dbReference type="InterPro" id="IPR050450">
    <property type="entry name" value="COX15/CtaA_HemeA_synthase"/>
</dbReference>
<dbReference type="EMBL" id="CP032317">
    <property type="protein sequence ID" value="AYA35642.1"/>
    <property type="molecule type" value="Genomic_DNA"/>
</dbReference>
<evidence type="ECO:0000256" key="5">
    <source>
        <dbReference type="ARBA" id="ARBA00022989"/>
    </source>
</evidence>
<keyword evidence="10" id="KW-1015">Disulfide bond</keyword>
<dbReference type="GO" id="GO:0046872">
    <property type="term" value="F:metal ion binding"/>
    <property type="evidence" value="ECO:0007669"/>
    <property type="project" value="UniProtKB-KW"/>
</dbReference>
<evidence type="ECO:0000256" key="1">
    <source>
        <dbReference type="ARBA" id="ARBA00004141"/>
    </source>
</evidence>
<keyword evidence="14" id="KW-1185">Reference proteome</keyword>
<evidence type="ECO:0000313" key="13">
    <source>
        <dbReference type="EMBL" id="AYA35642.1"/>
    </source>
</evidence>
<dbReference type="GO" id="GO:0016020">
    <property type="term" value="C:membrane"/>
    <property type="evidence" value="ECO:0007669"/>
    <property type="project" value="UniProtKB-SubCell"/>
</dbReference>
<name>A0A3B7QWF5_9BACT</name>
<evidence type="ECO:0000256" key="2">
    <source>
        <dbReference type="ARBA" id="ARBA00022475"/>
    </source>
</evidence>
<evidence type="ECO:0000256" key="12">
    <source>
        <dbReference type="SAM" id="Phobius"/>
    </source>
</evidence>
<dbReference type="PANTHER" id="PTHR35457:SF1">
    <property type="entry name" value="HEME A SYNTHASE"/>
    <property type="match status" value="1"/>
</dbReference>
<dbReference type="RefSeq" id="WP_119443234.1">
    <property type="nucleotide sequence ID" value="NZ_CP032317.1"/>
</dbReference>
<protein>
    <submittedName>
        <fullName evidence="13">Heme A synthase</fullName>
    </submittedName>
</protein>
<keyword evidence="3 12" id="KW-0812">Transmembrane</keyword>
<comment type="pathway">
    <text evidence="11">Porphyrin-containing compound metabolism.</text>
</comment>
<dbReference type="GO" id="GO:0016491">
    <property type="term" value="F:oxidoreductase activity"/>
    <property type="evidence" value="ECO:0007669"/>
    <property type="project" value="UniProtKB-KW"/>
</dbReference>